<dbReference type="AlphaFoldDB" id="A0AAV9Z5R2"/>
<comment type="caution">
    <text evidence="1">The sequence shown here is derived from an EMBL/GenBank/DDBJ whole genome shotgun (WGS) entry which is preliminary data.</text>
</comment>
<organism evidence="1 2">
    <name type="scientific">Favolaschia claudopus</name>
    <dbReference type="NCBI Taxonomy" id="2862362"/>
    <lineage>
        <taxon>Eukaryota</taxon>
        <taxon>Fungi</taxon>
        <taxon>Dikarya</taxon>
        <taxon>Basidiomycota</taxon>
        <taxon>Agaricomycotina</taxon>
        <taxon>Agaricomycetes</taxon>
        <taxon>Agaricomycetidae</taxon>
        <taxon>Agaricales</taxon>
        <taxon>Marasmiineae</taxon>
        <taxon>Mycenaceae</taxon>
        <taxon>Favolaschia</taxon>
    </lineage>
</organism>
<accession>A0AAV9Z5R2</accession>
<reference evidence="1 2" key="1">
    <citation type="journal article" date="2024" name="J Genomics">
        <title>Draft genome sequencing and assembly of Favolaschia claudopus CIRM-BRFM 2984 isolated from oak limbs.</title>
        <authorList>
            <person name="Navarro D."/>
            <person name="Drula E."/>
            <person name="Chaduli D."/>
            <person name="Cazenave R."/>
            <person name="Ahrendt S."/>
            <person name="Wang J."/>
            <person name="Lipzen A."/>
            <person name="Daum C."/>
            <person name="Barry K."/>
            <person name="Grigoriev I.V."/>
            <person name="Favel A."/>
            <person name="Rosso M.N."/>
            <person name="Martin F."/>
        </authorList>
    </citation>
    <scope>NUCLEOTIDE SEQUENCE [LARGE SCALE GENOMIC DNA]</scope>
    <source>
        <strain evidence="1 2">CIRM-BRFM 2984</strain>
    </source>
</reference>
<name>A0AAV9Z5R2_9AGAR</name>
<dbReference type="EMBL" id="JAWWNJ010000206">
    <property type="protein sequence ID" value="KAK6971712.1"/>
    <property type="molecule type" value="Genomic_DNA"/>
</dbReference>
<dbReference type="Proteomes" id="UP001362999">
    <property type="component" value="Unassembled WGS sequence"/>
</dbReference>
<sequence>MRAGVTSGGGAGNGYHLDKVVTIECPVYRFAHRRRIPRRLHPLLHSYASSYSAPSSRTISAYASSTYLPRPHPNRSSSPLPLPALFPLFPRALSLSYFSSTPPPQLYSPSLRTVVYIFPIPLYSCLNPPTRTYHVFAHSRVYPYPYPATLISLRRLHPHHSHRPTYDLHIYRVFTYAHVCRTHTALLCRADSLHPIRTNSLGFVAGGITSSLPSSPPPPPCTSLPQP</sequence>
<proteinExistence type="predicted"/>
<gene>
    <name evidence="1" type="ORF">R3P38DRAFT_3241990</name>
</gene>
<protein>
    <submittedName>
        <fullName evidence="1">Uncharacterized protein</fullName>
    </submittedName>
</protein>
<keyword evidence="2" id="KW-1185">Reference proteome</keyword>
<evidence type="ECO:0000313" key="1">
    <source>
        <dbReference type="EMBL" id="KAK6971712.1"/>
    </source>
</evidence>
<evidence type="ECO:0000313" key="2">
    <source>
        <dbReference type="Proteomes" id="UP001362999"/>
    </source>
</evidence>